<reference evidence="2" key="1">
    <citation type="journal article" date="2014" name="Gene">
        <title>Genome-guided analysis of transformation efficiency and carbon dioxide assimilation by Moorella thermoacetica Y72.</title>
        <authorList>
            <person name="Tsukahara K."/>
            <person name="Kita A."/>
            <person name="Nakashimada Y."/>
            <person name="Hoshino T."/>
            <person name="Murakami K."/>
        </authorList>
    </citation>
    <scope>NUCLEOTIDE SEQUENCE [LARGE SCALE GENOMIC DNA]</scope>
    <source>
        <strain evidence="2">Y72</strain>
    </source>
</reference>
<gene>
    <name evidence="2" type="ORF">MTY_2727</name>
</gene>
<evidence type="ECO:0000313" key="2">
    <source>
        <dbReference type="EMBL" id="GAF27386.1"/>
    </source>
</evidence>
<dbReference type="Gene3D" id="3.30.457.10">
    <property type="entry name" value="Copper amine oxidase-like, N-terminal domain"/>
    <property type="match status" value="1"/>
</dbReference>
<dbReference type="InterPro" id="IPR036582">
    <property type="entry name" value="Mao_N_sf"/>
</dbReference>
<proteinExistence type="predicted"/>
<dbReference type="SUPFAM" id="SSF55383">
    <property type="entry name" value="Copper amine oxidase, domain N"/>
    <property type="match status" value="2"/>
</dbReference>
<evidence type="ECO:0000259" key="1">
    <source>
        <dbReference type="Pfam" id="PF07833"/>
    </source>
</evidence>
<dbReference type="AlphaFoldDB" id="A0A0S6UEL6"/>
<sequence length="193" mass="21398">MFPRLCEVNKVPVRRCFLIPTKVMEADTMPRKINPLIAFLLALTLALAAGGVAEAKNLNVDFTIGYNVFGYTTPEDTTKSVNCKMDVAPFIENDRAYVPVRYLAYGLGVAEKDVNWDEASQTVALSMDGTTLELQVGSKTLYVNGKPQEMDVAPLMRDDRVFLPARFVAETFGYEVGYDDGPDKIVGIYLPQK</sequence>
<accession>A0A0S6UEL6</accession>
<dbReference type="Pfam" id="PF07833">
    <property type="entry name" value="Cu_amine_oxidN1"/>
    <property type="match status" value="1"/>
</dbReference>
<feature type="domain" description="Copper amine oxidase-like N-terminal" evidence="1">
    <location>
        <begin position="81"/>
        <end position="181"/>
    </location>
</feature>
<dbReference type="InterPro" id="IPR012854">
    <property type="entry name" value="Cu_amine_oxidase-like_N"/>
</dbReference>
<organism evidence="2">
    <name type="scientific">Moorella thermoacetica Y72</name>
    <dbReference type="NCBI Taxonomy" id="1325331"/>
    <lineage>
        <taxon>Bacteria</taxon>
        <taxon>Bacillati</taxon>
        <taxon>Bacillota</taxon>
        <taxon>Clostridia</taxon>
        <taxon>Neomoorellales</taxon>
        <taxon>Neomoorellaceae</taxon>
        <taxon>Neomoorella</taxon>
    </lineage>
</organism>
<name>A0A0S6UEL6_NEOTH</name>
<dbReference type="Proteomes" id="UP000063718">
    <property type="component" value="Unassembled WGS sequence"/>
</dbReference>
<protein>
    <submittedName>
        <fullName evidence="2">Cu2+-containing amine oxidase</fullName>
    </submittedName>
</protein>
<dbReference type="EMBL" id="DF238840">
    <property type="protein sequence ID" value="GAF27386.1"/>
    <property type="molecule type" value="Genomic_DNA"/>
</dbReference>